<feature type="region of interest" description="Disordered" evidence="1">
    <location>
        <begin position="1"/>
        <end position="278"/>
    </location>
</feature>
<feature type="compositionally biased region" description="Acidic residues" evidence="1">
    <location>
        <begin position="194"/>
        <end position="210"/>
    </location>
</feature>
<feature type="transmembrane region" description="Helical" evidence="2">
    <location>
        <begin position="377"/>
        <end position="395"/>
    </location>
</feature>
<keyword evidence="2" id="KW-0812">Transmembrane</keyword>
<gene>
    <name evidence="3" type="ORF">TrRE_jg8054</name>
</gene>
<keyword evidence="2" id="KW-0472">Membrane</keyword>
<dbReference type="EMBL" id="BRXZ01001390">
    <property type="protein sequence ID" value="GMH70020.1"/>
    <property type="molecule type" value="Genomic_DNA"/>
</dbReference>
<evidence type="ECO:0000256" key="2">
    <source>
        <dbReference type="SAM" id="Phobius"/>
    </source>
</evidence>
<feature type="compositionally biased region" description="Acidic residues" evidence="1">
    <location>
        <begin position="63"/>
        <end position="79"/>
    </location>
</feature>
<evidence type="ECO:0000256" key="1">
    <source>
        <dbReference type="SAM" id="MobiDB-lite"/>
    </source>
</evidence>
<organism evidence="3 4">
    <name type="scientific">Triparma retinervis</name>
    <dbReference type="NCBI Taxonomy" id="2557542"/>
    <lineage>
        <taxon>Eukaryota</taxon>
        <taxon>Sar</taxon>
        <taxon>Stramenopiles</taxon>
        <taxon>Ochrophyta</taxon>
        <taxon>Bolidophyceae</taxon>
        <taxon>Parmales</taxon>
        <taxon>Triparmaceae</taxon>
        <taxon>Triparma</taxon>
    </lineage>
</organism>
<feature type="compositionally biased region" description="Polar residues" evidence="1">
    <location>
        <begin position="226"/>
        <end position="235"/>
    </location>
</feature>
<sequence>MGLNDFEGDIMSSDDDSLSSRPKDHARFEGGGEEGLDGEDKDHRVYRKTGAGQALKFGSFNIDDIDDDDDDDDDGDDDGGGGKGGDKEAPDDASDDDERHVALKSGGLKSGLKKSSFGPSSSTSPSSTSASASSTATSGATSSVKEKGGSIRFGGEDTTVDFDVKQSVADLPKKRQFRKTGAPKFTVSDLGNEGSDEESVGNFLDSDDQDTSSSAPATSPGVGFAPTSTSNQTAKIQKRYRKTGVSFGNYSMDDEDDTDDSDSPPSAGHEVPPSDSLLNASPAYLKFRSETKASYDTLQARLDDLESGLASVSTSKPQPATGSVELNNLDLSFQYGLASGGAGRELDVWGTLVLLIHLAMIVVTILFLADAGVGDRAWMGVFLAFLIVTLAKWCGTMNKVKVRDGGNGTKKESVVIKAEQA</sequence>
<name>A0A9W7AHG7_9STRA</name>
<reference evidence="3" key="1">
    <citation type="submission" date="2022-07" db="EMBL/GenBank/DDBJ databases">
        <title>Genome analysis of Parmales, a sister group of diatoms, reveals the evolutionary specialization of diatoms from phago-mixotrophs to photoautotrophs.</title>
        <authorList>
            <person name="Ban H."/>
            <person name="Sato S."/>
            <person name="Yoshikawa S."/>
            <person name="Kazumasa Y."/>
            <person name="Nakamura Y."/>
            <person name="Ichinomiya M."/>
            <person name="Saitoh K."/>
            <person name="Sato N."/>
            <person name="Blanc-Mathieu R."/>
            <person name="Endo H."/>
            <person name="Kuwata A."/>
            <person name="Ogata H."/>
        </authorList>
    </citation>
    <scope>NUCLEOTIDE SEQUENCE</scope>
</reference>
<feature type="compositionally biased region" description="Basic and acidic residues" evidence="1">
    <location>
        <begin position="21"/>
        <end position="30"/>
    </location>
</feature>
<dbReference type="AlphaFoldDB" id="A0A9W7AHG7"/>
<protein>
    <submittedName>
        <fullName evidence="3">Uncharacterized protein</fullName>
    </submittedName>
</protein>
<evidence type="ECO:0000313" key="3">
    <source>
        <dbReference type="EMBL" id="GMH70020.1"/>
    </source>
</evidence>
<accession>A0A9W7AHG7</accession>
<feature type="compositionally biased region" description="Low complexity" evidence="1">
    <location>
        <begin position="113"/>
        <end position="143"/>
    </location>
</feature>
<comment type="caution">
    <text evidence="3">The sequence shown here is derived from an EMBL/GenBank/DDBJ whole genome shotgun (WGS) entry which is preliminary data.</text>
</comment>
<dbReference type="Proteomes" id="UP001165082">
    <property type="component" value="Unassembled WGS sequence"/>
</dbReference>
<keyword evidence="2" id="KW-1133">Transmembrane helix</keyword>
<feature type="compositionally biased region" description="Acidic residues" evidence="1">
    <location>
        <begin position="1"/>
        <end position="17"/>
    </location>
</feature>
<proteinExistence type="predicted"/>
<feature type="transmembrane region" description="Helical" evidence="2">
    <location>
        <begin position="348"/>
        <end position="371"/>
    </location>
</feature>
<keyword evidence="4" id="KW-1185">Reference proteome</keyword>
<dbReference type="OrthoDB" id="206908at2759"/>
<feature type="compositionally biased region" description="Acidic residues" evidence="1">
    <location>
        <begin position="252"/>
        <end position="262"/>
    </location>
</feature>
<evidence type="ECO:0000313" key="4">
    <source>
        <dbReference type="Proteomes" id="UP001165082"/>
    </source>
</evidence>